<dbReference type="EMBL" id="JAANER010000002">
    <property type="protein sequence ID" value="KAG9193392.1"/>
    <property type="molecule type" value="Genomic_DNA"/>
</dbReference>
<reference evidence="1" key="1">
    <citation type="submission" date="2021-07" db="EMBL/GenBank/DDBJ databases">
        <title>Genome Resource of American Ginseng Black Spot Pathogen Alternaria panax.</title>
        <authorList>
            <person name="Qiu C."/>
            <person name="Wang W."/>
            <person name="Liu Z."/>
        </authorList>
    </citation>
    <scope>NUCLEOTIDE SEQUENCE</scope>
    <source>
        <strain evidence="1">BNCC115425</strain>
    </source>
</reference>
<protein>
    <submittedName>
        <fullName evidence="1">Uncharacterized protein</fullName>
    </submittedName>
</protein>
<evidence type="ECO:0000313" key="2">
    <source>
        <dbReference type="Proteomes" id="UP001199106"/>
    </source>
</evidence>
<evidence type="ECO:0000313" key="1">
    <source>
        <dbReference type="EMBL" id="KAG9193392.1"/>
    </source>
</evidence>
<dbReference type="AlphaFoldDB" id="A0AAD4IEN8"/>
<gene>
    <name evidence="1" type="ORF">G6011_03427</name>
</gene>
<sequence length="269" mass="31004">MVKKGRFRFFNLPTELRLEVYRRLLTDALIDGRTSDAGGLFRACRMTSSEMEPLISTIRIALDLKHTWKFGRTMLKGKVKSRIKGKLRLDLPHEHTYGKPLTKVTISVPSEPICVTQYIQTKRKVQKHTGSMLTRAISCLLSPLGYELRGRYSSKECLTSDSLFFFIFIQTWGRKFLKETRDSGQVERLVFYKDPAEDSWIVEITYATPRLHVDPVSDACAVYWDAAEVVDGSISRKFGIDFVPLLPTPMPNGDIVAWRWRQGKYNRFL</sequence>
<dbReference type="Proteomes" id="UP001199106">
    <property type="component" value="Unassembled WGS sequence"/>
</dbReference>
<keyword evidence="2" id="KW-1185">Reference proteome</keyword>
<name>A0AAD4IEN8_9PLEO</name>
<accession>A0AAD4IEN8</accession>
<comment type="caution">
    <text evidence="1">The sequence shown here is derived from an EMBL/GenBank/DDBJ whole genome shotgun (WGS) entry which is preliminary data.</text>
</comment>
<proteinExistence type="predicted"/>
<organism evidence="1 2">
    <name type="scientific">Alternaria panax</name>
    <dbReference type="NCBI Taxonomy" id="48097"/>
    <lineage>
        <taxon>Eukaryota</taxon>
        <taxon>Fungi</taxon>
        <taxon>Dikarya</taxon>
        <taxon>Ascomycota</taxon>
        <taxon>Pezizomycotina</taxon>
        <taxon>Dothideomycetes</taxon>
        <taxon>Pleosporomycetidae</taxon>
        <taxon>Pleosporales</taxon>
        <taxon>Pleosporineae</taxon>
        <taxon>Pleosporaceae</taxon>
        <taxon>Alternaria</taxon>
        <taxon>Alternaria sect. Panax</taxon>
    </lineage>
</organism>